<gene>
    <name evidence="3" type="ORF">GZA08_03240</name>
</gene>
<feature type="compositionally biased region" description="Basic and acidic residues" evidence="1">
    <location>
        <begin position="1"/>
        <end position="22"/>
    </location>
</feature>
<dbReference type="Proteomes" id="UP000474757">
    <property type="component" value="Unassembled WGS sequence"/>
</dbReference>
<dbReference type="PANTHER" id="PTHR46246">
    <property type="entry name" value="GUANOSINE-3',5'-BIS(DIPHOSPHATE) 3'-PYROPHOSPHOHYDROLASE MESH1"/>
    <property type="match status" value="1"/>
</dbReference>
<organism evidence="3 4">
    <name type="scientific">Pseudoroseicyclus tamaricis</name>
    <dbReference type="NCBI Taxonomy" id="2705421"/>
    <lineage>
        <taxon>Bacteria</taxon>
        <taxon>Pseudomonadati</taxon>
        <taxon>Pseudomonadota</taxon>
        <taxon>Alphaproteobacteria</taxon>
        <taxon>Rhodobacterales</taxon>
        <taxon>Paracoccaceae</taxon>
        <taxon>Pseudoroseicyclus</taxon>
    </lineage>
</organism>
<evidence type="ECO:0000259" key="2">
    <source>
        <dbReference type="SMART" id="SM00471"/>
    </source>
</evidence>
<dbReference type="GO" id="GO:0008893">
    <property type="term" value="F:guanosine-3',5'-bis(diphosphate) 3'-diphosphatase activity"/>
    <property type="evidence" value="ECO:0007669"/>
    <property type="project" value="TreeGrafter"/>
</dbReference>
<name>A0A6B2JPU6_9RHOB</name>
<evidence type="ECO:0000313" key="3">
    <source>
        <dbReference type="EMBL" id="NDU99984.1"/>
    </source>
</evidence>
<dbReference type="PANTHER" id="PTHR46246:SF1">
    <property type="entry name" value="GUANOSINE-3',5'-BIS(DIPHOSPHATE) 3'-PYROPHOSPHOHYDROLASE MESH1"/>
    <property type="match status" value="1"/>
</dbReference>
<dbReference type="Gene3D" id="1.10.3210.10">
    <property type="entry name" value="Hypothetical protein af1432"/>
    <property type="match status" value="1"/>
</dbReference>
<feature type="region of interest" description="Disordered" evidence="1">
    <location>
        <begin position="1"/>
        <end position="30"/>
    </location>
</feature>
<comment type="caution">
    <text evidence="3">The sequence shown here is derived from an EMBL/GenBank/DDBJ whole genome shotgun (WGS) entry which is preliminary data.</text>
</comment>
<evidence type="ECO:0000256" key="1">
    <source>
        <dbReference type="SAM" id="MobiDB-lite"/>
    </source>
</evidence>
<dbReference type="Pfam" id="PF13328">
    <property type="entry name" value="HD_4"/>
    <property type="match status" value="1"/>
</dbReference>
<dbReference type="InterPro" id="IPR052194">
    <property type="entry name" value="MESH1"/>
</dbReference>
<protein>
    <submittedName>
        <fullName evidence="3">Bifunctional (P)ppGpp synthetase/guanosine-3',5'-bis(Diphosphate) 3'-pyrophosphohydrolase</fullName>
    </submittedName>
</protein>
<feature type="domain" description="HD/PDEase" evidence="2">
    <location>
        <begin position="58"/>
        <end position="167"/>
    </location>
</feature>
<dbReference type="SUPFAM" id="SSF109604">
    <property type="entry name" value="HD-domain/PDEase-like"/>
    <property type="match status" value="1"/>
</dbReference>
<dbReference type="SMART" id="SM00471">
    <property type="entry name" value="HDc"/>
    <property type="match status" value="1"/>
</dbReference>
<dbReference type="EMBL" id="JAAGAB010000001">
    <property type="protein sequence ID" value="NDU99984.1"/>
    <property type="molecule type" value="Genomic_DNA"/>
</dbReference>
<keyword evidence="3" id="KW-0378">Hydrolase</keyword>
<proteinExistence type="predicted"/>
<dbReference type="AlphaFoldDB" id="A0A6B2JPU6"/>
<evidence type="ECO:0000313" key="4">
    <source>
        <dbReference type="Proteomes" id="UP000474757"/>
    </source>
</evidence>
<sequence length="213" mass="22367">MHGGRAGDDRRGAGRGDLPGRHEARHRARAHPVSDLAVFARAADLAARAHVGQRRKGGDVPYVGHVLEVAMLVAEAGGSAEEVTAAVLHDVVEDSDITLDALAEGYGPEVARLVEGCTDDPAWADLPRPERKSRQAAHLPGEPEGVKRIKLADQTSNVRDISRLPEAWPPSDAAEYLEGAERVVAACRGASPALEAAFDAAVAEAMQKSGGTP</sequence>
<accession>A0A6B2JPU6</accession>
<dbReference type="InterPro" id="IPR003607">
    <property type="entry name" value="HD/PDEase_dom"/>
</dbReference>
<keyword evidence="4" id="KW-1185">Reference proteome</keyword>
<reference evidence="3 4" key="1">
    <citation type="submission" date="2020-02" db="EMBL/GenBank/DDBJ databases">
        <title>Pseudoroseicyclus tamarix, sp. nov., isolated from offshore sediment of a Tamarix chinensis forest.</title>
        <authorList>
            <person name="Gai Y."/>
        </authorList>
    </citation>
    <scope>NUCLEOTIDE SEQUENCE [LARGE SCALE GENOMIC DNA]</scope>
    <source>
        <strain evidence="3 4">CLL3-39</strain>
    </source>
</reference>